<dbReference type="Proteomes" id="UP001295444">
    <property type="component" value="Chromosome 04"/>
</dbReference>
<gene>
    <name evidence="2" type="ORF">PECUL_23A043075</name>
</gene>
<dbReference type="AlphaFoldDB" id="A0AAD1W5H1"/>
<organism evidence="2 3">
    <name type="scientific">Pelobates cultripes</name>
    <name type="common">Western spadefoot toad</name>
    <dbReference type="NCBI Taxonomy" id="61616"/>
    <lineage>
        <taxon>Eukaryota</taxon>
        <taxon>Metazoa</taxon>
        <taxon>Chordata</taxon>
        <taxon>Craniata</taxon>
        <taxon>Vertebrata</taxon>
        <taxon>Euteleostomi</taxon>
        <taxon>Amphibia</taxon>
        <taxon>Batrachia</taxon>
        <taxon>Anura</taxon>
        <taxon>Pelobatoidea</taxon>
        <taxon>Pelobatidae</taxon>
        <taxon>Pelobates</taxon>
    </lineage>
</organism>
<evidence type="ECO:0000313" key="2">
    <source>
        <dbReference type="EMBL" id="CAH2284149.1"/>
    </source>
</evidence>
<evidence type="ECO:0000256" key="1">
    <source>
        <dbReference type="SAM" id="MobiDB-lite"/>
    </source>
</evidence>
<dbReference type="EMBL" id="OW240915">
    <property type="protein sequence ID" value="CAH2284149.1"/>
    <property type="molecule type" value="Genomic_DNA"/>
</dbReference>
<reference evidence="2" key="1">
    <citation type="submission" date="2022-03" db="EMBL/GenBank/DDBJ databases">
        <authorList>
            <person name="Alioto T."/>
            <person name="Alioto T."/>
            <person name="Gomez Garrido J."/>
        </authorList>
    </citation>
    <scope>NUCLEOTIDE SEQUENCE</scope>
</reference>
<protein>
    <submittedName>
        <fullName evidence="2">Uncharacterized protein</fullName>
    </submittedName>
</protein>
<name>A0AAD1W5H1_PELCU</name>
<feature type="region of interest" description="Disordered" evidence="1">
    <location>
        <begin position="1"/>
        <end position="156"/>
    </location>
</feature>
<evidence type="ECO:0000313" key="3">
    <source>
        <dbReference type="Proteomes" id="UP001295444"/>
    </source>
</evidence>
<keyword evidence="3" id="KW-1185">Reference proteome</keyword>
<feature type="compositionally biased region" description="Basic and acidic residues" evidence="1">
    <location>
        <begin position="127"/>
        <end position="147"/>
    </location>
</feature>
<feature type="compositionally biased region" description="Polar residues" evidence="1">
    <location>
        <begin position="66"/>
        <end position="91"/>
    </location>
</feature>
<proteinExistence type="predicted"/>
<feature type="compositionally biased region" description="Polar residues" evidence="1">
    <location>
        <begin position="31"/>
        <end position="42"/>
    </location>
</feature>
<sequence>MSNSRGTPNKKHKRTQPQQDTYKPDPAHNSHAYTNPNRTYSTVVKEGVRKDQTSNTTGERRRRFSEPTSTGKNYHTRNRPAQTIDITSSTEHQSRNQSDSQQNSTTSSQFFRKDPAINRLQWSQKILPEESPGKKRRFIEEEKEQRYREKRNRRRT</sequence>
<feature type="compositionally biased region" description="Low complexity" evidence="1">
    <location>
        <begin position="95"/>
        <end position="110"/>
    </location>
</feature>
<accession>A0AAD1W5H1</accession>